<gene>
    <name evidence="2" type="ORF">SMSP2_02569</name>
</gene>
<dbReference type="STRING" id="1851148.SMSP2_02569"/>
<accession>A0A1Q2MI36</accession>
<proteinExistence type="predicted"/>
<protein>
    <submittedName>
        <fullName evidence="2">Uncharacterized protein</fullName>
    </submittedName>
</protein>
<reference evidence="3" key="1">
    <citation type="submission" date="2017-02" db="EMBL/GenBank/DDBJ databases">
        <title>Comparative genomics and description of representatives of a novel lineage of planctomycetes thriving in anoxic sediments.</title>
        <authorList>
            <person name="Spring S."/>
            <person name="Bunk B."/>
            <person name="Sproer C."/>
        </authorList>
    </citation>
    <scope>NUCLEOTIDE SEQUENCE [LARGE SCALE GENOMIC DNA]</scope>
    <source>
        <strain evidence="3">SM-Chi-D1</strain>
    </source>
</reference>
<keyword evidence="1" id="KW-0732">Signal</keyword>
<dbReference type="AlphaFoldDB" id="A0A1Q2MI36"/>
<sequence length="353" mass="38951" precursor="true">MREVNLIMFSKSLSPKLFILLVCLFVSAALAEDAIPVTHWEFQAVNQDGSSAFANDANSPFQVVLEGILLNNPEDWLSPEPDSTPGPWQMGGEWEMFIQGEGEDMAGTACWMGQNYGNGPGEDNYTQQQWLDEISRLNRDPQSGWVFHAGDRVRVTGTYLFYAGKLNINENHRTEPLFDFKVELVKPAVGLPRPESVTISELKNPDNSEKFDSTRMTGCERYQCRLVRLEGVTIDDPENWGNDSTITVSDDSGLSFPVHLALGSGISRQECPSGTIDVVGVLNQKGPGYPPDPTKGYYIIVMDYDGNGKVLGAARNPRGNLSGDINSDYVVDLQDVAEIAAGWLETRSGLYQE</sequence>
<evidence type="ECO:0000313" key="3">
    <source>
        <dbReference type="Proteomes" id="UP000188181"/>
    </source>
</evidence>
<name>A0A1Q2MI36_9BACT</name>
<dbReference type="EMBL" id="CP019646">
    <property type="protein sequence ID" value="AQQ72188.1"/>
    <property type="molecule type" value="Genomic_DNA"/>
</dbReference>
<organism evidence="2 3">
    <name type="scientific">Limihaloglobus sulfuriphilus</name>
    <dbReference type="NCBI Taxonomy" id="1851148"/>
    <lineage>
        <taxon>Bacteria</taxon>
        <taxon>Pseudomonadati</taxon>
        <taxon>Planctomycetota</taxon>
        <taxon>Phycisphaerae</taxon>
        <taxon>Sedimentisphaerales</taxon>
        <taxon>Sedimentisphaeraceae</taxon>
        <taxon>Limihaloglobus</taxon>
    </lineage>
</organism>
<dbReference type="KEGG" id="pbas:SMSP2_02569"/>
<feature type="signal peptide" evidence="1">
    <location>
        <begin position="1"/>
        <end position="31"/>
    </location>
</feature>
<keyword evidence="3" id="KW-1185">Reference proteome</keyword>
<feature type="chain" id="PRO_5012320566" evidence="1">
    <location>
        <begin position="32"/>
        <end position="353"/>
    </location>
</feature>
<dbReference type="Proteomes" id="UP000188181">
    <property type="component" value="Chromosome"/>
</dbReference>
<evidence type="ECO:0000313" key="2">
    <source>
        <dbReference type="EMBL" id="AQQ72188.1"/>
    </source>
</evidence>
<evidence type="ECO:0000256" key="1">
    <source>
        <dbReference type="SAM" id="SignalP"/>
    </source>
</evidence>